<dbReference type="Gene3D" id="3.40.1190.10">
    <property type="entry name" value="Mur-like, catalytic domain"/>
    <property type="match status" value="1"/>
</dbReference>
<dbReference type="GO" id="GO:0016881">
    <property type="term" value="F:acid-amino acid ligase activity"/>
    <property type="evidence" value="ECO:0007669"/>
    <property type="project" value="InterPro"/>
</dbReference>
<name>A0A6J6PB22_9ZZZZ</name>
<dbReference type="Gene3D" id="3.90.190.20">
    <property type="entry name" value="Mur ligase, C-terminal domain"/>
    <property type="match status" value="1"/>
</dbReference>
<dbReference type="Gene3D" id="3.40.1390.10">
    <property type="entry name" value="MurE/MurF, N-terminal domain"/>
    <property type="match status" value="1"/>
</dbReference>
<feature type="domain" description="Mur ligase central" evidence="4">
    <location>
        <begin position="106"/>
        <end position="245"/>
    </location>
</feature>
<protein>
    <submittedName>
        <fullName evidence="5">Unannotated protein</fullName>
    </submittedName>
</protein>
<dbReference type="AlphaFoldDB" id="A0A6J6PB22"/>
<accession>A0A6J6PB22</accession>
<feature type="domain" description="Mur ligase C-terminal" evidence="3">
    <location>
        <begin position="301"/>
        <end position="426"/>
    </location>
</feature>
<dbReference type="InterPro" id="IPR004101">
    <property type="entry name" value="Mur_ligase_C"/>
</dbReference>
<dbReference type="InterPro" id="IPR036615">
    <property type="entry name" value="Mur_ligase_C_dom_sf"/>
</dbReference>
<dbReference type="InterPro" id="IPR000713">
    <property type="entry name" value="Mur_ligase_N"/>
</dbReference>
<dbReference type="GO" id="GO:0051301">
    <property type="term" value="P:cell division"/>
    <property type="evidence" value="ECO:0007669"/>
    <property type="project" value="InterPro"/>
</dbReference>
<proteinExistence type="inferred from homology"/>
<reference evidence="5" key="1">
    <citation type="submission" date="2020-05" db="EMBL/GenBank/DDBJ databases">
        <authorList>
            <person name="Chiriac C."/>
            <person name="Salcher M."/>
            <person name="Ghai R."/>
            <person name="Kavagutti S V."/>
        </authorList>
    </citation>
    <scope>NUCLEOTIDE SEQUENCE</scope>
</reference>
<dbReference type="EMBL" id="CAEZXP010000002">
    <property type="protein sequence ID" value="CAB4695816.1"/>
    <property type="molecule type" value="Genomic_DNA"/>
</dbReference>
<dbReference type="GO" id="GO:0005524">
    <property type="term" value="F:ATP binding"/>
    <property type="evidence" value="ECO:0007669"/>
    <property type="project" value="InterPro"/>
</dbReference>
<dbReference type="SUPFAM" id="SSF63418">
    <property type="entry name" value="MurE/MurF N-terminal domain"/>
    <property type="match status" value="1"/>
</dbReference>
<dbReference type="Pfam" id="PF01225">
    <property type="entry name" value="Mur_ligase"/>
    <property type="match status" value="1"/>
</dbReference>
<evidence type="ECO:0000256" key="1">
    <source>
        <dbReference type="ARBA" id="ARBA00005898"/>
    </source>
</evidence>
<dbReference type="InterPro" id="IPR036565">
    <property type="entry name" value="Mur-like_cat_sf"/>
</dbReference>
<feature type="domain" description="Mur ligase N-terminal catalytic" evidence="2">
    <location>
        <begin position="23"/>
        <end position="80"/>
    </location>
</feature>
<dbReference type="HAMAP" id="MF_00208">
    <property type="entry name" value="MurE"/>
    <property type="match status" value="1"/>
</dbReference>
<dbReference type="SUPFAM" id="SSF53244">
    <property type="entry name" value="MurD-like peptide ligases, peptide-binding domain"/>
    <property type="match status" value="1"/>
</dbReference>
<dbReference type="Pfam" id="PF08245">
    <property type="entry name" value="Mur_ligase_M"/>
    <property type="match status" value="1"/>
</dbReference>
<organism evidence="5">
    <name type="scientific">freshwater metagenome</name>
    <dbReference type="NCBI Taxonomy" id="449393"/>
    <lineage>
        <taxon>unclassified sequences</taxon>
        <taxon>metagenomes</taxon>
        <taxon>ecological metagenomes</taxon>
    </lineage>
</organism>
<dbReference type="GO" id="GO:0005737">
    <property type="term" value="C:cytoplasm"/>
    <property type="evidence" value="ECO:0007669"/>
    <property type="project" value="InterPro"/>
</dbReference>
<dbReference type="InterPro" id="IPR005761">
    <property type="entry name" value="UDP-N-AcMur-Glu-dNH2Pim_ligase"/>
</dbReference>
<comment type="similarity">
    <text evidence="1">Belongs to the MurCDEF family. MurE subfamily.</text>
</comment>
<dbReference type="InterPro" id="IPR013221">
    <property type="entry name" value="Mur_ligase_cen"/>
</dbReference>
<dbReference type="SUPFAM" id="SSF53623">
    <property type="entry name" value="MurD-like peptide ligases, catalytic domain"/>
    <property type="match status" value="1"/>
</dbReference>
<dbReference type="PANTHER" id="PTHR23135:SF4">
    <property type="entry name" value="UDP-N-ACETYLMURAMOYL-L-ALANYL-D-GLUTAMATE--2,6-DIAMINOPIMELATE LIGASE MURE HOMOLOG, CHLOROPLASTIC"/>
    <property type="match status" value="1"/>
</dbReference>
<evidence type="ECO:0000259" key="3">
    <source>
        <dbReference type="Pfam" id="PF02875"/>
    </source>
</evidence>
<evidence type="ECO:0000259" key="4">
    <source>
        <dbReference type="Pfam" id="PF08245"/>
    </source>
</evidence>
<dbReference type="InterPro" id="IPR035911">
    <property type="entry name" value="MurE/MurF_N"/>
</dbReference>
<gene>
    <name evidence="5" type="ORF">UFOPK2399_01016</name>
</gene>
<sequence>MLLELVSAAVGSTETVNAAPVEITDLAYDSRSVTQGSLFFCVRGGRIDGHDLAADAIAAGATALVVERPLPLPVPQVVVASARAAMPRAAVAFFNDPTALLKVVAVTGTNGKTTSAYLLDAILRAAGYSAGLLTNIERRAGGESLPTGLNTPEAIDLQRIFRTMVDAGDTACVMEATSIASSQGRLDGTRFAVLLFTNLTQDHLDFHGSMDEYFDAKRRLFEQSDIAVINTADEWGKRLADTLPDAITFDGDSPILDGTRLALRGTFNRTNAAGAALAARALGISDDEIRQGLESVRGVPGRFEPIDEGQPFTVLVDYAHTPDGLENILRAARELVVDGRLIVVFGAGGDRDRTKRPQMGEVVARLADTAIVTSDNPRSEDPAVIAAEVAAGMGSAHAVELDRRKAIHRALEHAHTGDVVVLAGRGAEAEQDLASGKVPFDDREVARSALRALWSAS</sequence>
<evidence type="ECO:0000259" key="2">
    <source>
        <dbReference type="Pfam" id="PF01225"/>
    </source>
</evidence>
<dbReference type="Pfam" id="PF02875">
    <property type="entry name" value="Mur_ligase_C"/>
    <property type="match status" value="1"/>
</dbReference>
<evidence type="ECO:0000313" key="5">
    <source>
        <dbReference type="EMBL" id="CAB4695816.1"/>
    </source>
</evidence>
<dbReference type="PANTHER" id="PTHR23135">
    <property type="entry name" value="MUR LIGASE FAMILY MEMBER"/>
    <property type="match status" value="1"/>
</dbReference>
<dbReference type="GO" id="GO:0008360">
    <property type="term" value="P:regulation of cell shape"/>
    <property type="evidence" value="ECO:0007669"/>
    <property type="project" value="InterPro"/>
</dbReference>